<organism evidence="1 2">
    <name type="scientific">Smallanthus sonchifolius</name>
    <dbReference type="NCBI Taxonomy" id="185202"/>
    <lineage>
        <taxon>Eukaryota</taxon>
        <taxon>Viridiplantae</taxon>
        <taxon>Streptophyta</taxon>
        <taxon>Embryophyta</taxon>
        <taxon>Tracheophyta</taxon>
        <taxon>Spermatophyta</taxon>
        <taxon>Magnoliopsida</taxon>
        <taxon>eudicotyledons</taxon>
        <taxon>Gunneridae</taxon>
        <taxon>Pentapetalae</taxon>
        <taxon>asterids</taxon>
        <taxon>campanulids</taxon>
        <taxon>Asterales</taxon>
        <taxon>Asteraceae</taxon>
        <taxon>Asteroideae</taxon>
        <taxon>Heliantheae alliance</taxon>
        <taxon>Millerieae</taxon>
        <taxon>Smallanthus</taxon>
    </lineage>
</organism>
<reference evidence="1 2" key="2">
    <citation type="journal article" date="2022" name="Mol. Ecol. Resour.">
        <title>The genomes of chicory, endive, great burdock and yacon provide insights into Asteraceae paleo-polyploidization history and plant inulin production.</title>
        <authorList>
            <person name="Fan W."/>
            <person name="Wang S."/>
            <person name="Wang H."/>
            <person name="Wang A."/>
            <person name="Jiang F."/>
            <person name="Liu H."/>
            <person name="Zhao H."/>
            <person name="Xu D."/>
            <person name="Zhang Y."/>
        </authorList>
    </citation>
    <scope>NUCLEOTIDE SEQUENCE [LARGE SCALE GENOMIC DNA]</scope>
    <source>
        <strain evidence="2">cv. Yunnan</strain>
        <tissue evidence="1">Leaves</tissue>
    </source>
</reference>
<sequence>MVGDNVWAVAIVGEEMPWRRLFDRGFRTAYREIVLEFFLSKLQFTPAQTRGGACIREHIFVTFNLGGVQRELMLSMWAEVLSFYTAAETETPLFYDAHVEAPVDTYTYFMVADD</sequence>
<protein>
    <submittedName>
        <fullName evidence="1">Uncharacterized protein</fullName>
    </submittedName>
</protein>
<proteinExistence type="predicted"/>
<comment type="caution">
    <text evidence="1">The sequence shown here is derived from an EMBL/GenBank/DDBJ whole genome shotgun (WGS) entry which is preliminary data.</text>
</comment>
<name>A0ACB9GT01_9ASTR</name>
<accession>A0ACB9GT01</accession>
<evidence type="ECO:0000313" key="2">
    <source>
        <dbReference type="Proteomes" id="UP001056120"/>
    </source>
</evidence>
<gene>
    <name evidence="1" type="ORF">L1987_40452</name>
</gene>
<keyword evidence="2" id="KW-1185">Reference proteome</keyword>
<evidence type="ECO:0000313" key="1">
    <source>
        <dbReference type="EMBL" id="KAI3786629.1"/>
    </source>
</evidence>
<dbReference type="Proteomes" id="UP001056120">
    <property type="component" value="Linkage Group LG13"/>
</dbReference>
<dbReference type="EMBL" id="CM042030">
    <property type="protein sequence ID" value="KAI3786629.1"/>
    <property type="molecule type" value="Genomic_DNA"/>
</dbReference>
<reference evidence="2" key="1">
    <citation type="journal article" date="2022" name="Mol. Ecol. Resour.">
        <title>The genomes of chicory, endive, great burdock and yacon provide insights into Asteraceae palaeo-polyploidization history and plant inulin production.</title>
        <authorList>
            <person name="Fan W."/>
            <person name="Wang S."/>
            <person name="Wang H."/>
            <person name="Wang A."/>
            <person name="Jiang F."/>
            <person name="Liu H."/>
            <person name="Zhao H."/>
            <person name="Xu D."/>
            <person name="Zhang Y."/>
        </authorList>
    </citation>
    <scope>NUCLEOTIDE SEQUENCE [LARGE SCALE GENOMIC DNA]</scope>
    <source>
        <strain evidence="2">cv. Yunnan</strain>
    </source>
</reference>